<dbReference type="HAMAP" id="MF_00379">
    <property type="entry name" value="GTPase_MnmE"/>
    <property type="match status" value="1"/>
</dbReference>
<dbReference type="GO" id="GO:0005525">
    <property type="term" value="F:GTP binding"/>
    <property type="evidence" value="ECO:0007669"/>
    <property type="project" value="UniProtKB-UniRule"/>
</dbReference>
<dbReference type="NCBIfam" id="NF003661">
    <property type="entry name" value="PRK05291.1-3"/>
    <property type="match status" value="1"/>
</dbReference>
<comment type="subunit">
    <text evidence="10">Homodimer. Heterotetramer of two MnmE and two MnmG subunits.</text>
</comment>
<dbReference type="Pfam" id="PF10396">
    <property type="entry name" value="TrmE_N"/>
    <property type="match status" value="1"/>
</dbReference>
<protein>
    <recommendedName>
        <fullName evidence="10">tRNA modification GTPase MnmE</fullName>
        <ecNumber evidence="10">3.6.-.-</ecNumber>
    </recommendedName>
</protein>
<feature type="binding site" evidence="10">
    <location>
        <position position="256"/>
    </location>
    <ligand>
        <name>K(+)</name>
        <dbReference type="ChEBI" id="CHEBI:29103"/>
    </ligand>
</feature>
<feature type="binding site" evidence="10">
    <location>
        <position position="232"/>
    </location>
    <ligand>
        <name>K(+)</name>
        <dbReference type="ChEBI" id="CHEBI:29103"/>
    </ligand>
</feature>
<dbReference type="Gene3D" id="3.30.1360.120">
    <property type="entry name" value="Probable tRNA modification gtpase trme, domain 1"/>
    <property type="match status" value="1"/>
</dbReference>
<keyword evidence="6 10" id="KW-0378">Hydrolase</keyword>
<dbReference type="InterPro" id="IPR004520">
    <property type="entry name" value="GTPase_MnmE"/>
</dbReference>
<dbReference type="Pfam" id="PF01926">
    <property type="entry name" value="MMR_HSR1"/>
    <property type="match status" value="1"/>
</dbReference>
<dbReference type="CDD" id="cd04164">
    <property type="entry name" value="trmE"/>
    <property type="match status" value="1"/>
</dbReference>
<comment type="caution">
    <text evidence="10">Lacks conserved residue(s) required for the propagation of feature annotation.</text>
</comment>
<evidence type="ECO:0000256" key="10">
    <source>
        <dbReference type="HAMAP-Rule" id="MF_00379"/>
    </source>
</evidence>
<keyword evidence="14" id="KW-1185">Reference proteome</keyword>
<dbReference type="InterPro" id="IPR027266">
    <property type="entry name" value="TrmE/GcvT-like"/>
</dbReference>
<dbReference type="InterPro" id="IPR018948">
    <property type="entry name" value="GTP-bd_TrmE_N"/>
</dbReference>
<dbReference type="Pfam" id="PF12631">
    <property type="entry name" value="MnmE_helical"/>
    <property type="match status" value="1"/>
</dbReference>
<dbReference type="RefSeq" id="WP_106260550.1">
    <property type="nucleotide sequence ID" value="NZ_CAWNSW010000030.1"/>
</dbReference>
<dbReference type="GO" id="GO:0046872">
    <property type="term" value="F:metal ion binding"/>
    <property type="evidence" value="ECO:0007669"/>
    <property type="project" value="UniProtKB-KW"/>
</dbReference>
<keyword evidence="2 10" id="KW-0963">Cytoplasm</keyword>
<dbReference type="Gene3D" id="3.40.50.300">
    <property type="entry name" value="P-loop containing nucleotide triphosphate hydrolases"/>
    <property type="match status" value="1"/>
</dbReference>
<evidence type="ECO:0000313" key="14">
    <source>
        <dbReference type="Proteomes" id="UP000239576"/>
    </source>
</evidence>
<feature type="binding site" evidence="10">
    <location>
        <position position="253"/>
    </location>
    <ligand>
        <name>K(+)</name>
        <dbReference type="ChEBI" id="CHEBI:29103"/>
    </ligand>
</feature>
<accession>A0A2T1DTZ9</accession>
<dbReference type="FunFam" id="3.40.50.300:FF:000494">
    <property type="entry name" value="tRNA modification GTPase MnmE"/>
    <property type="match status" value="1"/>
</dbReference>
<evidence type="ECO:0000256" key="6">
    <source>
        <dbReference type="ARBA" id="ARBA00022801"/>
    </source>
</evidence>
<dbReference type="Proteomes" id="UP000239576">
    <property type="component" value="Unassembled WGS sequence"/>
</dbReference>
<comment type="caution">
    <text evidence="13">The sequence shown here is derived from an EMBL/GenBank/DDBJ whole genome shotgun (WGS) entry which is preliminary data.</text>
</comment>
<dbReference type="GO" id="GO:0005829">
    <property type="term" value="C:cytosol"/>
    <property type="evidence" value="ECO:0007669"/>
    <property type="project" value="TreeGrafter"/>
</dbReference>
<organism evidence="13 14">
    <name type="scientific">Stenomitos frigidus ULC18</name>
    <dbReference type="NCBI Taxonomy" id="2107698"/>
    <lineage>
        <taxon>Bacteria</taxon>
        <taxon>Bacillati</taxon>
        <taxon>Cyanobacteriota</taxon>
        <taxon>Cyanophyceae</taxon>
        <taxon>Leptolyngbyales</taxon>
        <taxon>Leptolyngbyaceae</taxon>
        <taxon>Stenomitos</taxon>
    </lineage>
</organism>
<dbReference type="SUPFAM" id="SSF116878">
    <property type="entry name" value="TrmE connector domain"/>
    <property type="match status" value="1"/>
</dbReference>
<dbReference type="InterPro" id="IPR027368">
    <property type="entry name" value="MnmE_dom2"/>
</dbReference>
<dbReference type="InterPro" id="IPR006073">
    <property type="entry name" value="GTP-bd"/>
</dbReference>
<evidence type="ECO:0000256" key="5">
    <source>
        <dbReference type="ARBA" id="ARBA00022741"/>
    </source>
</evidence>
<feature type="binding site" evidence="10">
    <location>
        <begin position="232"/>
        <end position="237"/>
    </location>
    <ligand>
        <name>GTP</name>
        <dbReference type="ChEBI" id="CHEBI:37565"/>
    </ligand>
</feature>
<dbReference type="GO" id="GO:0042802">
    <property type="term" value="F:identical protein binding"/>
    <property type="evidence" value="ECO:0007669"/>
    <property type="project" value="UniProtKB-ARBA"/>
</dbReference>
<evidence type="ECO:0000256" key="8">
    <source>
        <dbReference type="ARBA" id="ARBA00022958"/>
    </source>
</evidence>
<keyword evidence="8 10" id="KW-0630">Potassium</keyword>
<evidence type="ECO:0000256" key="3">
    <source>
        <dbReference type="ARBA" id="ARBA00022694"/>
    </source>
</evidence>
<evidence type="ECO:0000256" key="7">
    <source>
        <dbReference type="ARBA" id="ARBA00022842"/>
    </source>
</evidence>
<feature type="binding site" evidence="10">
    <location>
        <position position="458"/>
    </location>
    <ligand>
        <name>(6S)-5-formyl-5,6,7,8-tetrahydrofolate</name>
        <dbReference type="ChEBI" id="CHEBI:57457"/>
    </ligand>
</feature>
<dbReference type="PANTHER" id="PTHR42714:SF2">
    <property type="entry name" value="TRNA MODIFICATION GTPASE GTPBP3, MITOCHONDRIAL"/>
    <property type="match status" value="1"/>
</dbReference>
<dbReference type="FunFam" id="3.30.1360.120:FF:000003">
    <property type="entry name" value="tRNA modification GTPase MnmE"/>
    <property type="match status" value="1"/>
</dbReference>
<evidence type="ECO:0000256" key="11">
    <source>
        <dbReference type="RuleBase" id="RU003313"/>
    </source>
</evidence>
<evidence type="ECO:0000256" key="1">
    <source>
        <dbReference type="ARBA" id="ARBA00011043"/>
    </source>
</evidence>
<dbReference type="InterPro" id="IPR031168">
    <property type="entry name" value="G_TrmE"/>
</dbReference>
<dbReference type="PANTHER" id="PTHR42714">
    <property type="entry name" value="TRNA MODIFICATION GTPASE GTPBP3"/>
    <property type="match status" value="1"/>
</dbReference>
<comment type="cofactor">
    <cofactor evidence="10">
        <name>K(+)</name>
        <dbReference type="ChEBI" id="CHEBI:29103"/>
    </cofactor>
    <text evidence="10">Binds 1 potassium ion per subunit.</text>
</comment>
<keyword evidence="5 10" id="KW-0547">Nucleotide-binding</keyword>
<feature type="binding site" evidence="10">
    <location>
        <begin position="276"/>
        <end position="279"/>
    </location>
    <ligand>
        <name>GTP</name>
        <dbReference type="ChEBI" id="CHEBI:37565"/>
    </ligand>
</feature>
<dbReference type="NCBIfam" id="TIGR00231">
    <property type="entry name" value="small_GTP"/>
    <property type="match status" value="1"/>
</dbReference>
<feature type="binding site" evidence="10">
    <location>
        <position position="88"/>
    </location>
    <ligand>
        <name>(6S)-5-formyl-5,6,7,8-tetrahydrofolate</name>
        <dbReference type="ChEBI" id="CHEBI:57457"/>
    </ligand>
</feature>
<feature type="binding site" evidence="10">
    <location>
        <position position="251"/>
    </location>
    <ligand>
        <name>K(+)</name>
        <dbReference type="ChEBI" id="CHEBI:29103"/>
    </ligand>
</feature>
<dbReference type="InterPro" id="IPR025867">
    <property type="entry name" value="MnmE_helical"/>
</dbReference>
<feature type="binding site" evidence="10">
    <location>
        <position position="236"/>
    </location>
    <ligand>
        <name>Mg(2+)</name>
        <dbReference type="ChEBI" id="CHEBI:18420"/>
    </ligand>
</feature>
<dbReference type="CDD" id="cd14858">
    <property type="entry name" value="TrmE_N"/>
    <property type="match status" value="1"/>
</dbReference>
<evidence type="ECO:0000259" key="12">
    <source>
        <dbReference type="PROSITE" id="PS51709"/>
    </source>
</evidence>
<feature type="binding site" evidence="10">
    <location>
        <position position="257"/>
    </location>
    <ligand>
        <name>Mg(2+)</name>
        <dbReference type="ChEBI" id="CHEBI:18420"/>
    </ligand>
</feature>
<reference evidence="14" key="1">
    <citation type="submission" date="2018-02" db="EMBL/GenBank/DDBJ databases">
        <authorList>
            <person name="Moore K."/>
            <person name="Momper L."/>
        </authorList>
    </citation>
    <scope>NUCLEOTIDE SEQUENCE [LARGE SCALE GENOMIC DNA]</scope>
    <source>
        <strain evidence="14">ULC18</strain>
    </source>
</reference>
<reference evidence="13 14" key="2">
    <citation type="submission" date="2018-03" db="EMBL/GenBank/DDBJ databases">
        <title>The ancient ancestry and fast evolution of plastids.</title>
        <authorList>
            <person name="Moore K.R."/>
            <person name="Magnabosco C."/>
            <person name="Momper L."/>
            <person name="Gold D.A."/>
            <person name="Bosak T."/>
            <person name="Fournier G.P."/>
        </authorList>
    </citation>
    <scope>NUCLEOTIDE SEQUENCE [LARGE SCALE GENOMIC DNA]</scope>
    <source>
        <strain evidence="13 14">ULC18</strain>
    </source>
</reference>
<feature type="binding site" evidence="10">
    <location>
        <begin position="251"/>
        <end position="257"/>
    </location>
    <ligand>
        <name>GTP</name>
        <dbReference type="ChEBI" id="CHEBI:37565"/>
    </ligand>
</feature>
<dbReference type="SUPFAM" id="SSF52540">
    <property type="entry name" value="P-loop containing nucleoside triphosphate hydrolases"/>
    <property type="match status" value="1"/>
</dbReference>
<dbReference type="InterPro" id="IPR005225">
    <property type="entry name" value="Small_GTP-bd"/>
</dbReference>
<dbReference type="Gene3D" id="1.20.120.430">
    <property type="entry name" value="tRNA modification GTPase MnmE domain 2"/>
    <property type="match status" value="1"/>
</dbReference>
<gene>
    <name evidence="10" type="primary">mnmE</name>
    <name evidence="10" type="synonym">trmE</name>
    <name evidence="13" type="ORF">C7B82_28780</name>
</gene>
<evidence type="ECO:0000256" key="9">
    <source>
        <dbReference type="ARBA" id="ARBA00023134"/>
    </source>
</evidence>
<dbReference type="InterPro" id="IPR027417">
    <property type="entry name" value="P-loop_NTPase"/>
</dbReference>
<evidence type="ECO:0000313" key="13">
    <source>
        <dbReference type="EMBL" id="PSB23960.1"/>
    </source>
</evidence>
<comment type="function">
    <text evidence="10">Exhibits a very high intrinsic GTPase hydrolysis rate. Involved in the addition of a carboxymethylaminomethyl (cmnm) group at the wobble position (U34) of certain tRNAs, forming tRNA-cmnm(5)s(2)U34.</text>
</comment>
<dbReference type="EC" id="3.6.-.-" evidence="10"/>
<sequence length="458" mass="49393">MSMSGTTIAAIATAIVPAQGSVGIVRLSGAEAVAIARTLFHAPGQQAWESHRILYGYVRHPATQDVVDEALLLLMLAPRSYTREDVVEFHCHGGIMPVQQVLQLCLEQGARLAQPGEFTLRAFLNGRLDLTQAESITDLVGARSPQAVQTALAGLQGKLAQPIRKLRAQCLDLLAEVEARIDFEEDLPPLDEVAIKAQVDHLLLDMTHLLATSDRGELLRTGLKVAIVGRPNVGKSSLLNAWSQSDRAIVTDLPGTTRDVVESQLVVGGIPIQVLDTAGIRDTEDTVEKIGVERSRLAAQSADLVLLTIDAQAGWTDADQAIYEQVSDRPLILILNKIDLVHPSTRHPTPSTLHPTIQTAAALNQGIDALEAAILETVQTGTLQAANLDIAINQRQAAALTRAKAALEQVQETIADQLPLDFWTIDLRSAIQALGEILGEDVTESVLDRIFSRFCIGK</sequence>
<name>A0A2T1DTZ9_9CYAN</name>
<feature type="domain" description="TrmE-type G" evidence="12">
    <location>
        <begin position="222"/>
        <end position="379"/>
    </location>
</feature>
<dbReference type="PROSITE" id="PS51709">
    <property type="entry name" value="G_TRME"/>
    <property type="match status" value="1"/>
</dbReference>
<dbReference type="NCBIfam" id="TIGR00450">
    <property type="entry name" value="mnmE_trmE_thdF"/>
    <property type="match status" value="1"/>
</dbReference>
<dbReference type="EMBL" id="PVWK01000157">
    <property type="protein sequence ID" value="PSB23960.1"/>
    <property type="molecule type" value="Genomic_DNA"/>
</dbReference>
<dbReference type="AlphaFoldDB" id="A0A2T1DTZ9"/>
<feature type="binding site" evidence="10">
    <location>
        <position position="26"/>
    </location>
    <ligand>
        <name>(6S)-5-formyl-5,6,7,8-tetrahydrofolate</name>
        <dbReference type="ChEBI" id="CHEBI:57457"/>
    </ligand>
</feature>
<feature type="binding site" evidence="10">
    <location>
        <position position="127"/>
    </location>
    <ligand>
        <name>(6S)-5-formyl-5,6,7,8-tetrahydrofolate</name>
        <dbReference type="ChEBI" id="CHEBI:57457"/>
    </ligand>
</feature>
<keyword evidence="3 10" id="KW-0819">tRNA processing</keyword>
<keyword evidence="7 10" id="KW-0460">Magnesium</keyword>
<keyword evidence="9 10" id="KW-0342">GTP-binding</keyword>
<dbReference type="GO" id="GO:0002098">
    <property type="term" value="P:tRNA wobble uridine modification"/>
    <property type="evidence" value="ECO:0007669"/>
    <property type="project" value="TreeGrafter"/>
</dbReference>
<dbReference type="OrthoDB" id="9805918at2"/>
<proteinExistence type="inferred from homology"/>
<comment type="subcellular location">
    <subcellularLocation>
        <location evidence="10">Cytoplasm</location>
    </subcellularLocation>
</comment>
<dbReference type="GO" id="GO:0030488">
    <property type="term" value="P:tRNA methylation"/>
    <property type="evidence" value="ECO:0007669"/>
    <property type="project" value="TreeGrafter"/>
</dbReference>
<evidence type="ECO:0000256" key="2">
    <source>
        <dbReference type="ARBA" id="ARBA00022490"/>
    </source>
</evidence>
<keyword evidence="4 10" id="KW-0479">Metal-binding</keyword>
<evidence type="ECO:0000256" key="4">
    <source>
        <dbReference type="ARBA" id="ARBA00022723"/>
    </source>
</evidence>
<comment type="similarity">
    <text evidence="1 10 11">Belongs to the TRAFAC class TrmE-Era-EngA-EngB-Septin-like GTPase superfamily. TrmE GTPase family.</text>
</comment>
<dbReference type="GO" id="GO:0003924">
    <property type="term" value="F:GTPase activity"/>
    <property type="evidence" value="ECO:0007669"/>
    <property type="project" value="UniProtKB-UniRule"/>
</dbReference>
<dbReference type="PRINTS" id="PR00449">
    <property type="entry name" value="RASTRNSFRMNG"/>
</dbReference>